<evidence type="ECO:0000313" key="5">
    <source>
        <dbReference type="EMBL" id="KAJ3644114.1"/>
    </source>
</evidence>
<protein>
    <recommendedName>
        <fullName evidence="4">Clip domain-containing protein</fullName>
    </recommendedName>
</protein>
<reference evidence="5" key="1">
    <citation type="journal article" date="2023" name="G3 (Bethesda)">
        <title>Whole genome assemblies of Zophobas morio and Tenebrio molitor.</title>
        <authorList>
            <person name="Kaur S."/>
            <person name="Stinson S.A."/>
            <person name="diCenzo G.C."/>
        </authorList>
    </citation>
    <scope>NUCLEOTIDE SEQUENCE</scope>
    <source>
        <strain evidence="5">QUZm001</strain>
    </source>
</reference>
<comment type="caution">
    <text evidence="5">The sequence shown here is derived from an EMBL/GenBank/DDBJ whole genome shotgun (WGS) entry which is preliminary data.</text>
</comment>
<dbReference type="SMART" id="SM00680">
    <property type="entry name" value="CLIP"/>
    <property type="match status" value="1"/>
</dbReference>
<dbReference type="AlphaFoldDB" id="A0AA38HZS1"/>
<gene>
    <name evidence="5" type="ORF">Zmor_026787</name>
</gene>
<dbReference type="EMBL" id="JALNTZ010000008">
    <property type="protein sequence ID" value="KAJ3644114.1"/>
    <property type="molecule type" value="Genomic_DNA"/>
</dbReference>
<organism evidence="5 6">
    <name type="scientific">Zophobas morio</name>
    <dbReference type="NCBI Taxonomy" id="2755281"/>
    <lineage>
        <taxon>Eukaryota</taxon>
        <taxon>Metazoa</taxon>
        <taxon>Ecdysozoa</taxon>
        <taxon>Arthropoda</taxon>
        <taxon>Hexapoda</taxon>
        <taxon>Insecta</taxon>
        <taxon>Pterygota</taxon>
        <taxon>Neoptera</taxon>
        <taxon>Endopterygota</taxon>
        <taxon>Coleoptera</taxon>
        <taxon>Polyphaga</taxon>
        <taxon>Cucujiformia</taxon>
        <taxon>Tenebrionidae</taxon>
        <taxon>Zophobas</taxon>
    </lineage>
</organism>
<sequence length="89" mass="9876">MISFNQNAVSLLCILVGFVYSQRNLDDVCIVQSTGLQGVCKLIKDCPSAQKKLQQHHLPQICGFHRFDPIICCPSVATRKPGEISKKSM</sequence>
<proteinExistence type="predicted"/>
<dbReference type="Proteomes" id="UP001168821">
    <property type="component" value="Unassembled WGS sequence"/>
</dbReference>
<feature type="domain" description="Clip" evidence="4">
    <location>
        <begin position="29"/>
        <end position="74"/>
    </location>
</feature>
<keyword evidence="6" id="KW-1185">Reference proteome</keyword>
<evidence type="ECO:0000256" key="1">
    <source>
        <dbReference type="ARBA" id="ARBA00022729"/>
    </source>
</evidence>
<name>A0AA38HZS1_9CUCU</name>
<feature type="signal peptide" evidence="3">
    <location>
        <begin position="1"/>
        <end position="21"/>
    </location>
</feature>
<dbReference type="InterPro" id="IPR022700">
    <property type="entry name" value="CLIP"/>
</dbReference>
<feature type="chain" id="PRO_5041289271" description="Clip domain-containing protein" evidence="3">
    <location>
        <begin position="22"/>
        <end position="89"/>
    </location>
</feature>
<evidence type="ECO:0000256" key="2">
    <source>
        <dbReference type="ARBA" id="ARBA00023157"/>
    </source>
</evidence>
<evidence type="ECO:0000313" key="6">
    <source>
        <dbReference type="Proteomes" id="UP001168821"/>
    </source>
</evidence>
<keyword evidence="1 3" id="KW-0732">Signal</keyword>
<keyword evidence="2" id="KW-1015">Disulfide bond</keyword>
<evidence type="ECO:0000256" key="3">
    <source>
        <dbReference type="SAM" id="SignalP"/>
    </source>
</evidence>
<accession>A0AA38HZS1</accession>
<evidence type="ECO:0000259" key="4">
    <source>
        <dbReference type="SMART" id="SM00680"/>
    </source>
</evidence>